<accession>A0A139HZ46</accession>
<dbReference type="OrthoDB" id="3687641at2759"/>
<keyword evidence="4" id="KW-1133">Transmembrane helix</keyword>
<protein>
    <recommendedName>
        <fullName evidence="7">Oxidase ustYa</fullName>
    </recommendedName>
</protein>
<sequence length="244" mass="28155">MDLARIHPCDKWERQLLLEVHNTEHADLDRQHVVVPSQRPKEKRWNSSVVTIALLILSTLLATTVATVLAWKLQRSHYPHTVAWLPPDVPRDYVFKFQPIFGGDLNDESENAWTELIPKGKGFVHINNDRPLDPAPGLNLTLPHQRAMVAVFHQLHCLYMTRSSYFFARAGNFDDIHVEHLTHCWDYLRQTIMCAGDTTLEWIGAPPNDLGSSGWGYRHQCRDYGALYTWAEKNRLTDTKKIHT</sequence>
<dbReference type="STRING" id="113226.A0A139HZ46"/>
<dbReference type="PANTHER" id="PTHR33365:SF11">
    <property type="entry name" value="TAT PATHWAY SIGNAL SEQUENCE"/>
    <property type="match status" value="1"/>
</dbReference>
<keyword evidence="2" id="KW-0560">Oxidoreductase</keyword>
<organism evidence="5 6">
    <name type="scientific">Pseudocercospora musae</name>
    <dbReference type="NCBI Taxonomy" id="113226"/>
    <lineage>
        <taxon>Eukaryota</taxon>
        <taxon>Fungi</taxon>
        <taxon>Dikarya</taxon>
        <taxon>Ascomycota</taxon>
        <taxon>Pezizomycotina</taxon>
        <taxon>Dothideomycetes</taxon>
        <taxon>Dothideomycetidae</taxon>
        <taxon>Mycosphaerellales</taxon>
        <taxon>Mycosphaerellaceae</taxon>
        <taxon>Pseudocercospora</taxon>
    </lineage>
</organism>
<evidence type="ECO:0008006" key="7">
    <source>
        <dbReference type="Google" id="ProtNLM"/>
    </source>
</evidence>
<dbReference type="EMBL" id="LFZO01000536">
    <property type="protein sequence ID" value="KXT07736.1"/>
    <property type="molecule type" value="Genomic_DNA"/>
</dbReference>
<evidence type="ECO:0000256" key="3">
    <source>
        <dbReference type="ARBA" id="ARBA00035112"/>
    </source>
</evidence>
<dbReference type="GO" id="GO:0043386">
    <property type="term" value="P:mycotoxin biosynthetic process"/>
    <property type="evidence" value="ECO:0007669"/>
    <property type="project" value="InterPro"/>
</dbReference>
<dbReference type="PANTHER" id="PTHR33365">
    <property type="entry name" value="YALI0B05434P"/>
    <property type="match status" value="1"/>
</dbReference>
<reference evidence="5 6" key="1">
    <citation type="submission" date="2015-07" db="EMBL/GenBank/DDBJ databases">
        <title>Comparative genomics of the Sigatoka disease complex on banana suggests a link between parallel evolutionary changes in Pseudocercospora fijiensis and Pseudocercospora eumusae and increased virulence on the banana host.</title>
        <authorList>
            <person name="Chang T.-C."/>
            <person name="Salvucci A."/>
            <person name="Crous P.W."/>
            <person name="Stergiopoulos I."/>
        </authorList>
    </citation>
    <scope>NUCLEOTIDE SEQUENCE [LARGE SCALE GENOMIC DNA]</scope>
    <source>
        <strain evidence="5 6">CBS 116634</strain>
    </source>
</reference>
<keyword evidence="4" id="KW-0472">Membrane</keyword>
<evidence type="ECO:0000313" key="6">
    <source>
        <dbReference type="Proteomes" id="UP000073492"/>
    </source>
</evidence>
<comment type="caution">
    <text evidence="5">The sequence shown here is derived from an EMBL/GenBank/DDBJ whole genome shotgun (WGS) entry which is preliminary data.</text>
</comment>
<evidence type="ECO:0000256" key="4">
    <source>
        <dbReference type="SAM" id="Phobius"/>
    </source>
</evidence>
<gene>
    <name evidence="5" type="ORF">AC579_4705</name>
</gene>
<name>A0A139HZ46_9PEZI</name>
<comment type="pathway">
    <text evidence="1">Mycotoxin biosynthesis.</text>
</comment>
<evidence type="ECO:0000256" key="2">
    <source>
        <dbReference type="ARBA" id="ARBA00023002"/>
    </source>
</evidence>
<keyword evidence="4" id="KW-0812">Transmembrane</keyword>
<dbReference type="Proteomes" id="UP000073492">
    <property type="component" value="Unassembled WGS sequence"/>
</dbReference>
<evidence type="ECO:0000313" key="5">
    <source>
        <dbReference type="EMBL" id="KXT07736.1"/>
    </source>
</evidence>
<dbReference type="GO" id="GO:0016491">
    <property type="term" value="F:oxidoreductase activity"/>
    <property type="evidence" value="ECO:0007669"/>
    <property type="project" value="UniProtKB-KW"/>
</dbReference>
<dbReference type="AlphaFoldDB" id="A0A139HZ46"/>
<dbReference type="Pfam" id="PF11807">
    <property type="entry name" value="UstYa"/>
    <property type="match status" value="1"/>
</dbReference>
<evidence type="ECO:0000256" key="1">
    <source>
        <dbReference type="ARBA" id="ARBA00004685"/>
    </source>
</evidence>
<feature type="transmembrane region" description="Helical" evidence="4">
    <location>
        <begin position="49"/>
        <end position="71"/>
    </location>
</feature>
<dbReference type="InterPro" id="IPR021765">
    <property type="entry name" value="UstYa-like"/>
</dbReference>
<keyword evidence="6" id="KW-1185">Reference proteome</keyword>
<comment type="similarity">
    <text evidence="3">Belongs to the ustYa family.</text>
</comment>
<proteinExistence type="inferred from homology"/>